<reference evidence="9" key="1">
    <citation type="journal article" date="2017" name="Genome Announc.">
        <title>Genome sequences of Cyberlindnera fabianii 65, Pichia kudriavzevii 129, and Saccharomyces cerevisiae 131 isolated from fermented masau fruits in Zimbabwe.</title>
        <authorList>
            <person name="van Rijswijck I.M.H."/>
            <person name="Derks M.F.L."/>
            <person name="Abee T."/>
            <person name="de Ridder D."/>
            <person name="Smid E.J."/>
        </authorList>
    </citation>
    <scope>NUCLEOTIDE SEQUENCE [LARGE SCALE GENOMIC DNA]</scope>
    <source>
        <strain evidence="9">65</strain>
    </source>
</reference>
<keyword evidence="6" id="KW-0175">Coiled coil</keyword>
<evidence type="ECO:0000256" key="3">
    <source>
        <dbReference type="ARBA" id="ARBA00023015"/>
    </source>
</evidence>
<keyword evidence="5" id="KW-0539">Nucleus</keyword>
<feature type="compositionally biased region" description="Polar residues" evidence="7">
    <location>
        <begin position="12"/>
        <end position="24"/>
    </location>
</feature>
<dbReference type="InterPro" id="IPR013907">
    <property type="entry name" value="Sds3"/>
</dbReference>
<keyword evidence="9" id="KW-1185">Reference proteome</keyword>
<evidence type="ECO:0000313" key="9">
    <source>
        <dbReference type="Proteomes" id="UP000189513"/>
    </source>
</evidence>
<feature type="region of interest" description="Disordered" evidence="7">
    <location>
        <begin position="1"/>
        <end position="26"/>
    </location>
</feature>
<dbReference type="GO" id="GO:0010468">
    <property type="term" value="P:regulation of gene expression"/>
    <property type="evidence" value="ECO:0007669"/>
    <property type="project" value="UniProtKB-ARBA"/>
</dbReference>
<feature type="compositionally biased region" description="Polar residues" evidence="7">
    <location>
        <begin position="136"/>
        <end position="147"/>
    </location>
</feature>
<evidence type="ECO:0000313" key="8">
    <source>
        <dbReference type="EMBL" id="ONH70174.1"/>
    </source>
</evidence>
<feature type="region of interest" description="Disordered" evidence="7">
    <location>
        <begin position="115"/>
        <end position="169"/>
    </location>
</feature>
<dbReference type="STRING" id="36022.A0A1V2LEJ5"/>
<evidence type="ECO:0000256" key="6">
    <source>
        <dbReference type="SAM" id="Coils"/>
    </source>
</evidence>
<comment type="subcellular location">
    <subcellularLocation>
        <location evidence="1">Nucleus</location>
    </subcellularLocation>
</comment>
<name>A0A1V2LEJ5_CYBFA</name>
<comment type="caution">
    <text evidence="8">The sequence shown here is derived from an EMBL/GenBank/DDBJ whole genome shotgun (WGS) entry which is preliminary data.</text>
</comment>
<keyword evidence="4" id="KW-0804">Transcription</keyword>
<dbReference type="Proteomes" id="UP000189513">
    <property type="component" value="Unassembled WGS sequence"/>
</dbReference>
<dbReference type="Pfam" id="PF08598">
    <property type="entry name" value="Sds3"/>
    <property type="match status" value="1"/>
</dbReference>
<evidence type="ECO:0000256" key="2">
    <source>
        <dbReference type="ARBA" id="ARBA00022491"/>
    </source>
</evidence>
<dbReference type="AlphaFoldDB" id="A0A1V2LEJ5"/>
<feature type="coiled-coil region" evidence="6">
    <location>
        <begin position="68"/>
        <end position="95"/>
    </location>
</feature>
<sequence length="182" mass="20347">MEKYQNGVHGEVSSTEATGDQSYTDFEEERDLELVRLALFEKYEIDRAEKDFYEEVEMANKEHDEMVKLVKERLYASLERQVKQLKEDKEKEKDQQPLAAIGYLSDRRGLRRRGGLLGVGGGVTTGGESGNEDSHVSANESGNNSSAKRSRLAHSHGNGGKNSSADESWLSDTADLSSLLFW</sequence>
<organism evidence="8 9">
    <name type="scientific">Cyberlindnera fabianii</name>
    <name type="common">Yeast</name>
    <name type="synonym">Hansenula fabianii</name>
    <dbReference type="NCBI Taxonomy" id="36022"/>
    <lineage>
        <taxon>Eukaryota</taxon>
        <taxon>Fungi</taxon>
        <taxon>Dikarya</taxon>
        <taxon>Ascomycota</taxon>
        <taxon>Saccharomycotina</taxon>
        <taxon>Saccharomycetes</taxon>
        <taxon>Phaffomycetales</taxon>
        <taxon>Phaffomycetaceae</taxon>
        <taxon>Cyberlindnera</taxon>
    </lineage>
</organism>
<keyword evidence="3" id="KW-0805">Transcription regulation</keyword>
<accession>A0A1V2LEJ5</accession>
<proteinExistence type="predicted"/>
<evidence type="ECO:0000256" key="5">
    <source>
        <dbReference type="ARBA" id="ARBA00023242"/>
    </source>
</evidence>
<dbReference type="GO" id="GO:0005654">
    <property type="term" value="C:nucleoplasm"/>
    <property type="evidence" value="ECO:0007669"/>
    <property type="project" value="UniProtKB-ARBA"/>
</dbReference>
<gene>
    <name evidence="8" type="ORF">BON22_0621</name>
</gene>
<dbReference type="EMBL" id="MPUK01000001">
    <property type="protein sequence ID" value="ONH70174.1"/>
    <property type="molecule type" value="Genomic_DNA"/>
</dbReference>
<dbReference type="VEuPathDB" id="FungiDB:BON22_0621"/>
<feature type="compositionally biased region" description="Gly residues" evidence="7">
    <location>
        <begin position="115"/>
        <end position="129"/>
    </location>
</feature>
<protein>
    <submittedName>
        <fullName evidence="8">Transcriptional regulatory protein SDS3</fullName>
    </submittedName>
</protein>
<keyword evidence="2" id="KW-0678">Repressor</keyword>
<evidence type="ECO:0000256" key="4">
    <source>
        <dbReference type="ARBA" id="ARBA00023163"/>
    </source>
</evidence>
<evidence type="ECO:0000256" key="1">
    <source>
        <dbReference type="ARBA" id="ARBA00004123"/>
    </source>
</evidence>
<evidence type="ECO:0000256" key="7">
    <source>
        <dbReference type="SAM" id="MobiDB-lite"/>
    </source>
</evidence>